<dbReference type="EMBL" id="QUNO01000007">
    <property type="protein sequence ID" value="REH46071.1"/>
    <property type="molecule type" value="Genomic_DNA"/>
</dbReference>
<dbReference type="RefSeq" id="WP_116176220.1">
    <property type="nucleotide sequence ID" value="NZ_CP144375.1"/>
</dbReference>
<proteinExistence type="predicted"/>
<dbReference type="AlphaFoldDB" id="A0A3E0HI01"/>
<keyword evidence="2" id="KW-1185">Reference proteome</keyword>
<sequence length="83" mass="9426">MPKALWFPVLELALDRYPADRDRLAVQLSVVFEAYRADGPDQSAIRYALENYLFEFLVEPGYREIVAEAHPELSALVARVVSS</sequence>
<organism evidence="1 2">
    <name type="scientific">Kutzneria buriramensis</name>
    <dbReference type="NCBI Taxonomy" id="1045776"/>
    <lineage>
        <taxon>Bacteria</taxon>
        <taxon>Bacillati</taxon>
        <taxon>Actinomycetota</taxon>
        <taxon>Actinomycetes</taxon>
        <taxon>Pseudonocardiales</taxon>
        <taxon>Pseudonocardiaceae</taxon>
        <taxon>Kutzneria</taxon>
    </lineage>
</organism>
<reference evidence="1 2" key="1">
    <citation type="submission" date="2018-08" db="EMBL/GenBank/DDBJ databases">
        <title>Genomic Encyclopedia of Archaeal and Bacterial Type Strains, Phase II (KMG-II): from individual species to whole genera.</title>
        <authorList>
            <person name="Goeker M."/>
        </authorList>
    </citation>
    <scope>NUCLEOTIDE SEQUENCE [LARGE SCALE GENOMIC DNA]</scope>
    <source>
        <strain evidence="1 2">DSM 45791</strain>
    </source>
</reference>
<dbReference type="OrthoDB" id="3698980at2"/>
<evidence type="ECO:0000313" key="2">
    <source>
        <dbReference type="Proteomes" id="UP000256269"/>
    </source>
</evidence>
<comment type="caution">
    <text evidence="1">The sequence shown here is derived from an EMBL/GenBank/DDBJ whole genome shotgun (WGS) entry which is preliminary data.</text>
</comment>
<name>A0A3E0HI01_9PSEU</name>
<evidence type="ECO:0000313" key="1">
    <source>
        <dbReference type="EMBL" id="REH46071.1"/>
    </source>
</evidence>
<dbReference type="Proteomes" id="UP000256269">
    <property type="component" value="Unassembled WGS sequence"/>
</dbReference>
<accession>A0A3E0HI01</accession>
<protein>
    <submittedName>
        <fullName evidence="1">Uncharacterized protein</fullName>
    </submittedName>
</protein>
<gene>
    <name evidence="1" type="ORF">BCF44_107204</name>
</gene>